<dbReference type="Proteomes" id="UP000663824">
    <property type="component" value="Unassembled WGS sequence"/>
</dbReference>
<dbReference type="EMBL" id="CAJNOV010004329">
    <property type="protein sequence ID" value="CAF1172064.1"/>
    <property type="molecule type" value="Genomic_DNA"/>
</dbReference>
<feature type="signal peptide" evidence="1">
    <location>
        <begin position="1"/>
        <end position="21"/>
    </location>
</feature>
<proteinExistence type="predicted"/>
<dbReference type="Proteomes" id="UP000663834">
    <property type="component" value="Unassembled WGS sequence"/>
</dbReference>
<accession>A0A816EG09</accession>
<organism evidence="3 5">
    <name type="scientific">Rotaria magnacalcarata</name>
    <dbReference type="NCBI Taxonomy" id="392030"/>
    <lineage>
        <taxon>Eukaryota</taxon>
        <taxon>Metazoa</taxon>
        <taxon>Spiralia</taxon>
        <taxon>Gnathifera</taxon>
        <taxon>Rotifera</taxon>
        <taxon>Eurotatoria</taxon>
        <taxon>Bdelloidea</taxon>
        <taxon>Philodinida</taxon>
        <taxon>Philodinidae</taxon>
        <taxon>Rotaria</taxon>
    </lineage>
</organism>
<dbReference type="OrthoDB" id="10058979at2759"/>
<dbReference type="Proteomes" id="UP000663855">
    <property type="component" value="Unassembled WGS sequence"/>
</dbReference>
<evidence type="ECO:0000313" key="4">
    <source>
        <dbReference type="EMBL" id="CAF1929849.1"/>
    </source>
</evidence>
<feature type="chain" id="PRO_5036229970" evidence="1">
    <location>
        <begin position="22"/>
        <end position="509"/>
    </location>
</feature>
<dbReference type="EMBL" id="CAJNRE010000644">
    <property type="protein sequence ID" value="CAF1929849.1"/>
    <property type="molecule type" value="Genomic_DNA"/>
</dbReference>
<protein>
    <submittedName>
        <fullName evidence="3">Uncharacterized protein</fullName>
    </submittedName>
</protein>
<gene>
    <name evidence="2" type="ORF">CJN711_LOCUS10560</name>
    <name evidence="3" type="ORF">KQP761_LOCUS29660</name>
    <name evidence="4" type="ORF">MBJ925_LOCUS4032</name>
</gene>
<dbReference type="AlphaFoldDB" id="A0A816EG09"/>
<keyword evidence="1" id="KW-0732">Signal</keyword>
<name>A0A816EG09_9BILA</name>
<evidence type="ECO:0000313" key="5">
    <source>
        <dbReference type="Proteomes" id="UP000663834"/>
    </source>
</evidence>
<evidence type="ECO:0000313" key="3">
    <source>
        <dbReference type="EMBL" id="CAF1649384.1"/>
    </source>
</evidence>
<reference evidence="3" key="1">
    <citation type="submission" date="2021-02" db="EMBL/GenBank/DDBJ databases">
        <authorList>
            <person name="Nowell W R."/>
        </authorList>
    </citation>
    <scope>NUCLEOTIDE SEQUENCE</scope>
</reference>
<sequence length="509" mass="56442">MIHLHILLLLIGGYVVDQSVAQQGDQPYECFAYGDPHVVTWHPKVGSYQHYHPCYENGFFTVVKNEFLTYKVEVSKLFSINVDIYFYNGVNKVPICLILAENFEYYPDDVDKCRQHGITWSTFTNSSQKHLTISYTKANFTTNIRQMLQSHYNTRHYNIHVWQMKSLSERSTGICQRNDPACLKKPSKSGLEVSSETIWPRAGSITENQARTICKTHISTFLGKSRKAPYMRSINTNDTISIVMDACVQDVLLTGVPEMARSSTDVLMIEELTADVTSIASLKNVIETGMPQAIIAYNQAAEEAAVEIPQVLGLSTTTTQTTPVAITSSSTLTTTKTPVATTTTPFPLASSKCAVYQDMYIQTWHPTHQASPPVRTCSGTSGNFEIVKNKFVRFTIQTSGSTIDELTLIIFDEVSTTAICTVSAVGQDVDWMDCEQNGIKPSLIKTATHETLNVYYAKAKFTAIVTKDIGVNVGRFNINIYQDVEMVPQSTGICSSFSPCNGSGGLHVK</sequence>
<evidence type="ECO:0000313" key="2">
    <source>
        <dbReference type="EMBL" id="CAF1172064.1"/>
    </source>
</evidence>
<dbReference type="EMBL" id="CAJNOW010016352">
    <property type="protein sequence ID" value="CAF1649384.1"/>
    <property type="molecule type" value="Genomic_DNA"/>
</dbReference>
<comment type="caution">
    <text evidence="3">The sequence shown here is derived from an EMBL/GenBank/DDBJ whole genome shotgun (WGS) entry which is preliminary data.</text>
</comment>
<evidence type="ECO:0000256" key="1">
    <source>
        <dbReference type="SAM" id="SignalP"/>
    </source>
</evidence>